<dbReference type="FunFam" id="1.10.10.10:FF:000001">
    <property type="entry name" value="LysR family transcriptional regulator"/>
    <property type="match status" value="1"/>
</dbReference>
<evidence type="ECO:0000256" key="4">
    <source>
        <dbReference type="ARBA" id="ARBA00023163"/>
    </source>
</evidence>
<dbReference type="PROSITE" id="PS50931">
    <property type="entry name" value="HTH_LYSR"/>
    <property type="match status" value="1"/>
</dbReference>
<keyword evidence="7" id="KW-1185">Reference proteome</keyword>
<dbReference type="Pfam" id="PF03466">
    <property type="entry name" value="LysR_substrate"/>
    <property type="match status" value="1"/>
</dbReference>
<keyword evidence="4" id="KW-0804">Transcription</keyword>
<dbReference type="Gene3D" id="1.10.10.10">
    <property type="entry name" value="Winged helix-like DNA-binding domain superfamily/Winged helix DNA-binding domain"/>
    <property type="match status" value="1"/>
</dbReference>
<dbReference type="GO" id="GO:0043565">
    <property type="term" value="F:sequence-specific DNA binding"/>
    <property type="evidence" value="ECO:0007669"/>
    <property type="project" value="TreeGrafter"/>
</dbReference>
<dbReference type="RefSeq" id="WP_182669515.1">
    <property type="nucleotide sequence ID" value="NZ_JACHTE010000006.1"/>
</dbReference>
<organism evidence="6 7">
    <name type="scientific">Marilutibacter penaei</name>
    <dbReference type="NCBI Taxonomy" id="2759900"/>
    <lineage>
        <taxon>Bacteria</taxon>
        <taxon>Pseudomonadati</taxon>
        <taxon>Pseudomonadota</taxon>
        <taxon>Gammaproteobacteria</taxon>
        <taxon>Lysobacterales</taxon>
        <taxon>Lysobacteraceae</taxon>
        <taxon>Marilutibacter</taxon>
    </lineage>
</organism>
<dbReference type="SUPFAM" id="SSF53850">
    <property type="entry name" value="Periplasmic binding protein-like II"/>
    <property type="match status" value="1"/>
</dbReference>
<dbReference type="Pfam" id="PF00126">
    <property type="entry name" value="HTH_1"/>
    <property type="match status" value="1"/>
</dbReference>
<keyword evidence="2" id="KW-0805">Transcription regulation</keyword>
<dbReference type="PRINTS" id="PR00039">
    <property type="entry name" value="HTHLYSR"/>
</dbReference>
<proteinExistence type="inferred from homology"/>
<comment type="similarity">
    <text evidence="1">Belongs to the LysR transcriptional regulatory family.</text>
</comment>
<reference evidence="6 7" key="1">
    <citation type="submission" date="2020-07" db="EMBL/GenBank/DDBJ databases">
        <authorList>
            <person name="Xu S."/>
            <person name="Li A."/>
        </authorList>
    </citation>
    <scope>NUCLEOTIDE SEQUENCE [LARGE SCALE GENOMIC DNA]</scope>
    <source>
        <strain evidence="6 7">SG-8</strain>
    </source>
</reference>
<dbReference type="InterPro" id="IPR036388">
    <property type="entry name" value="WH-like_DNA-bd_sf"/>
</dbReference>
<dbReference type="InterPro" id="IPR058163">
    <property type="entry name" value="LysR-type_TF_proteobact-type"/>
</dbReference>
<dbReference type="AlphaFoldDB" id="A0A7W3YEY0"/>
<evidence type="ECO:0000256" key="3">
    <source>
        <dbReference type="ARBA" id="ARBA00023125"/>
    </source>
</evidence>
<evidence type="ECO:0000256" key="2">
    <source>
        <dbReference type="ARBA" id="ARBA00023015"/>
    </source>
</evidence>
<comment type="caution">
    <text evidence="6">The sequence shown here is derived from an EMBL/GenBank/DDBJ whole genome shotgun (WGS) entry which is preliminary data.</text>
</comment>
<sequence length="302" mass="33111">MSRPPLHALMGFVAAARAGNLTRAAEGMHLTVSALSHQIRGLEARLGRQLFERSARGVHLTAEGRHLLGRVAAHIDALEDALRPYGPRHDDVLTLSVTPSMASAWLVPRLGAFLAAQPQLELNLQSTVAVVDFERDPDVDAAMRIGNGHWPGVASEHLFDEWAAPMASPALVERLGGPPALERLGDWPLIGEPDDGNEQWLAWFAEFGGRPPKRYAANFDDTEASLRAAVSGVGVTLGRLTRARLLLESGQLVRLTRERMRTNYAHYLVYPARASDHAGLQAFRRWLQEEARTYAAQLSADT</sequence>
<keyword evidence="3" id="KW-0238">DNA-binding</keyword>
<dbReference type="Proteomes" id="UP000552587">
    <property type="component" value="Unassembled WGS sequence"/>
</dbReference>
<dbReference type="SUPFAM" id="SSF46785">
    <property type="entry name" value="Winged helix' DNA-binding domain"/>
    <property type="match status" value="1"/>
</dbReference>
<dbReference type="Gene3D" id="3.40.190.10">
    <property type="entry name" value="Periplasmic binding protein-like II"/>
    <property type="match status" value="2"/>
</dbReference>
<evidence type="ECO:0000259" key="5">
    <source>
        <dbReference type="PROSITE" id="PS50931"/>
    </source>
</evidence>
<dbReference type="InterPro" id="IPR005119">
    <property type="entry name" value="LysR_subst-bd"/>
</dbReference>
<evidence type="ECO:0000256" key="1">
    <source>
        <dbReference type="ARBA" id="ARBA00009437"/>
    </source>
</evidence>
<evidence type="ECO:0000313" key="7">
    <source>
        <dbReference type="Proteomes" id="UP000552587"/>
    </source>
</evidence>
<dbReference type="InterPro" id="IPR000847">
    <property type="entry name" value="LysR_HTH_N"/>
</dbReference>
<dbReference type="EMBL" id="JACHTE010000006">
    <property type="protein sequence ID" value="MBB1088740.1"/>
    <property type="molecule type" value="Genomic_DNA"/>
</dbReference>
<dbReference type="CDD" id="cd08432">
    <property type="entry name" value="PBP2_GcdR_TrpI_HvrB_AmpR_like"/>
    <property type="match status" value="1"/>
</dbReference>
<dbReference type="PANTHER" id="PTHR30537">
    <property type="entry name" value="HTH-TYPE TRANSCRIPTIONAL REGULATOR"/>
    <property type="match status" value="1"/>
</dbReference>
<dbReference type="GO" id="GO:0003700">
    <property type="term" value="F:DNA-binding transcription factor activity"/>
    <property type="evidence" value="ECO:0007669"/>
    <property type="project" value="InterPro"/>
</dbReference>
<dbReference type="InterPro" id="IPR036390">
    <property type="entry name" value="WH_DNA-bd_sf"/>
</dbReference>
<evidence type="ECO:0000313" key="6">
    <source>
        <dbReference type="EMBL" id="MBB1088740.1"/>
    </source>
</evidence>
<name>A0A7W3YEY0_9GAMM</name>
<dbReference type="GO" id="GO:0006351">
    <property type="term" value="P:DNA-templated transcription"/>
    <property type="evidence" value="ECO:0007669"/>
    <property type="project" value="TreeGrafter"/>
</dbReference>
<protein>
    <submittedName>
        <fullName evidence="6">LysR family transcriptional regulator</fullName>
    </submittedName>
</protein>
<feature type="domain" description="HTH lysR-type" evidence="5">
    <location>
        <begin position="4"/>
        <end position="61"/>
    </location>
</feature>
<gene>
    <name evidence="6" type="ORF">H4F99_09580</name>
</gene>
<dbReference type="PANTHER" id="PTHR30537:SF79">
    <property type="entry name" value="TRANSCRIPTIONAL REGULATOR-RELATED"/>
    <property type="match status" value="1"/>
</dbReference>
<accession>A0A7W3YEY0</accession>